<reference evidence="1 2" key="1">
    <citation type="submission" date="2019-02" db="EMBL/GenBank/DDBJ databases">
        <title>Deep-cultivation of Planctomycetes and their phenomic and genomic characterization uncovers novel biology.</title>
        <authorList>
            <person name="Wiegand S."/>
            <person name="Jogler M."/>
            <person name="Boedeker C."/>
            <person name="Pinto D."/>
            <person name="Vollmers J."/>
            <person name="Rivas-Marin E."/>
            <person name="Kohn T."/>
            <person name="Peeters S.H."/>
            <person name="Heuer A."/>
            <person name="Rast P."/>
            <person name="Oberbeckmann S."/>
            <person name="Bunk B."/>
            <person name="Jeske O."/>
            <person name="Meyerdierks A."/>
            <person name="Storesund J.E."/>
            <person name="Kallscheuer N."/>
            <person name="Luecker S."/>
            <person name="Lage O.M."/>
            <person name="Pohl T."/>
            <person name="Merkel B.J."/>
            <person name="Hornburger P."/>
            <person name="Mueller R.-W."/>
            <person name="Bruemmer F."/>
            <person name="Labrenz M."/>
            <person name="Spormann A.M."/>
            <person name="Op den Camp H."/>
            <person name="Overmann J."/>
            <person name="Amann R."/>
            <person name="Jetten M.S.M."/>
            <person name="Mascher T."/>
            <person name="Medema M.H."/>
            <person name="Devos D.P."/>
            <person name="Kaster A.-K."/>
            <person name="Ovreas L."/>
            <person name="Rohde M."/>
            <person name="Galperin M.Y."/>
            <person name="Jogler C."/>
        </authorList>
    </citation>
    <scope>NUCLEOTIDE SEQUENCE [LARGE SCALE GENOMIC DNA]</scope>
    <source>
        <strain evidence="1 2">EC9</strain>
    </source>
</reference>
<dbReference type="Gene3D" id="2.60.40.1190">
    <property type="match status" value="1"/>
</dbReference>
<dbReference type="AlphaFoldDB" id="A0A517M3V4"/>
<accession>A0A517M3V4</accession>
<dbReference type="CDD" id="cd00241">
    <property type="entry name" value="DOMON_like"/>
    <property type="match status" value="1"/>
</dbReference>
<sequence length="225" mass="25458">MSTAVGKGSTLIDPTFLFDFSVAMKRAPLKWGKTGVRLDESYRIPAFGTLAGRPHYADLRMGWNENGIGFRVEVVGKAQMPWCREARVEESDGLHLYIDTRNSPGIHRANRYCHQFAFLPIGASVKRDQPVARMLNIHRARELPTPVDTDSLQVYSNLKKHGYEMSGLIPTKGLTGFDPSEYPRISMWYAIVDREIGWQTLSLGPEYPCQEDPTLWATVELARDK</sequence>
<keyword evidence="2" id="KW-1185">Reference proteome</keyword>
<gene>
    <name evidence="1" type="ORF">EC9_37560</name>
</gene>
<dbReference type="KEGG" id="ruv:EC9_37560"/>
<organism evidence="1 2">
    <name type="scientific">Rosistilla ulvae</name>
    <dbReference type="NCBI Taxonomy" id="1930277"/>
    <lineage>
        <taxon>Bacteria</taxon>
        <taxon>Pseudomonadati</taxon>
        <taxon>Planctomycetota</taxon>
        <taxon>Planctomycetia</taxon>
        <taxon>Pirellulales</taxon>
        <taxon>Pirellulaceae</taxon>
        <taxon>Rosistilla</taxon>
    </lineage>
</organism>
<proteinExistence type="predicted"/>
<dbReference type="Proteomes" id="UP000319557">
    <property type="component" value="Chromosome"/>
</dbReference>
<dbReference type="EMBL" id="CP036261">
    <property type="protein sequence ID" value="QDS89556.1"/>
    <property type="molecule type" value="Genomic_DNA"/>
</dbReference>
<evidence type="ECO:0008006" key="3">
    <source>
        <dbReference type="Google" id="ProtNLM"/>
    </source>
</evidence>
<evidence type="ECO:0000313" key="1">
    <source>
        <dbReference type="EMBL" id="QDS89556.1"/>
    </source>
</evidence>
<protein>
    <recommendedName>
        <fullName evidence="3">Carbohydrate-binding domain-containing protein</fullName>
    </recommendedName>
</protein>
<name>A0A517M3V4_9BACT</name>
<evidence type="ECO:0000313" key="2">
    <source>
        <dbReference type="Proteomes" id="UP000319557"/>
    </source>
</evidence>